<accession>A0ACC3Z0F2</accession>
<evidence type="ECO:0000313" key="1">
    <source>
        <dbReference type="EMBL" id="KAL0937544.1"/>
    </source>
</evidence>
<reference evidence="1 2" key="1">
    <citation type="journal article" date="2020" name="Phytopathology">
        <title>Genome Sequence Resources of Colletotrichum truncatum, C. plurivorum, C. musicola, and C. sojae: Four Species Pathogenic to Soybean (Glycine max).</title>
        <authorList>
            <person name="Rogerio F."/>
            <person name="Boufleur T.R."/>
            <person name="Ciampi-Guillardi M."/>
            <person name="Sukno S.A."/>
            <person name="Thon M.R."/>
            <person name="Massola Junior N.S."/>
            <person name="Baroncelli R."/>
        </authorList>
    </citation>
    <scope>NUCLEOTIDE SEQUENCE [LARGE SCALE GENOMIC DNA]</scope>
    <source>
        <strain evidence="1 2">CMES1059</strain>
    </source>
</reference>
<sequence>MPKGGGASGGGGGGRGGGSGKSSKSKSKSKSKTKSKGGFVAGGGGGGAGGGGNDGFSKLPVWARVLIILLIVWFIIFLISLFYFLAQGKTLPQQFKRKKRGEKFRLGHVFGHALLVSTGLWLPVLIYKKIAERKKNKSGTYAKIEEGHGKEGNSSTNHDYWYGGAGSKYDPPQYQSPMPAPAPSPSPRTPGKTVYYMPPPPSHAAETQPPPRYS</sequence>
<proteinExistence type="predicted"/>
<name>A0ACC3Z0F2_COLTU</name>
<dbReference type="Proteomes" id="UP000805649">
    <property type="component" value="Unassembled WGS sequence"/>
</dbReference>
<evidence type="ECO:0000313" key="2">
    <source>
        <dbReference type="Proteomes" id="UP000805649"/>
    </source>
</evidence>
<dbReference type="EMBL" id="VUJX02000004">
    <property type="protein sequence ID" value="KAL0937544.1"/>
    <property type="molecule type" value="Genomic_DNA"/>
</dbReference>
<keyword evidence="2" id="KW-1185">Reference proteome</keyword>
<gene>
    <name evidence="1" type="ORF">CTRU02_207275</name>
</gene>
<protein>
    <submittedName>
        <fullName evidence="1">Uncharacterized protein</fullName>
    </submittedName>
</protein>
<comment type="caution">
    <text evidence="1">The sequence shown here is derived from an EMBL/GenBank/DDBJ whole genome shotgun (WGS) entry which is preliminary data.</text>
</comment>
<organism evidence="1 2">
    <name type="scientific">Colletotrichum truncatum</name>
    <name type="common">Anthracnose fungus</name>
    <name type="synonym">Colletotrichum capsici</name>
    <dbReference type="NCBI Taxonomy" id="5467"/>
    <lineage>
        <taxon>Eukaryota</taxon>
        <taxon>Fungi</taxon>
        <taxon>Dikarya</taxon>
        <taxon>Ascomycota</taxon>
        <taxon>Pezizomycotina</taxon>
        <taxon>Sordariomycetes</taxon>
        <taxon>Hypocreomycetidae</taxon>
        <taxon>Glomerellales</taxon>
        <taxon>Glomerellaceae</taxon>
        <taxon>Colletotrichum</taxon>
        <taxon>Colletotrichum truncatum species complex</taxon>
    </lineage>
</organism>